<dbReference type="GO" id="GO:0004222">
    <property type="term" value="F:metalloendopeptidase activity"/>
    <property type="evidence" value="ECO:0007669"/>
    <property type="project" value="InterPro"/>
</dbReference>
<dbReference type="InterPro" id="IPR003675">
    <property type="entry name" value="Rce1/LyrA-like_dom"/>
</dbReference>
<evidence type="ECO:0000313" key="14">
    <source>
        <dbReference type="Proteomes" id="UP000017559"/>
    </source>
</evidence>
<dbReference type="EMBL" id="AWSO01001415">
    <property type="protein sequence ID" value="ESK83928.1"/>
    <property type="molecule type" value="Genomic_DNA"/>
</dbReference>
<keyword evidence="8 11" id="KW-0472">Membrane</keyword>
<accession>V2WAU1</accession>
<keyword evidence="6" id="KW-0256">Endoplasmic reticulum</keyword>
<protein>
    <recommendedName>
        <fullName evidence="10">intramembrane prenyl-peptidase Rce1</fullName>
        <ecNumber evidence="10">3.4.26.1</ecNumber>
    </recommendedName>
</protein>
<dbReference type="GO" id="GO:0005789">
    <property type="term" value="C:endoplasmic reticulum membrane"/>
    <property type="evidence" value="ECO:0007669"/>
    <property type="project" value="UniProtKB-SubCell"/>
</dbReference>
<comment type="catalytic activity">
    <reaction evidence="9">
        <text>Hydrolyzes the peptide bond -P2-(S-farnesyl or geranylgeranyl)C-P1'-P2'-P3'-COOH where P1' and P2' are amino acids with aliphatic sidechains and P3' is any C-terminal residue.</text>
        <dbReference type="EC" id="3.4.26.1"/>
    </reaction>
</comment>
<dbReference type="AlphaFoldDB" id="V2WAU1"/>
<evidence type="ECO:0000256" key="2">
    <source>
        <dbReference type="ARBA" id="ARBA00006897"/>
    </source>
</evidence>
<comment type="subcellular location">
    <subcellularLocation>
        <location evidence="1">Endoplasmic reticulum membrane</location>
        <topology evidence="1">Multi-pass membrane protein</topology>
    </subcellularLocation>
</comment>
<feature type="transmembrane region" description="Helical" evidence="11">
    <location>
        <begin position="70"/>
        <end position="92"/>
    </location>
</feature>
<keyword evidence="7 11" id="KW-1133">Transmembrane helix</keyword>
<evidence type="ECO:0000256" key="10">
    <source>
        <dbReference type="ARBA" id="ARBA00049729"/>
    </source>
</evidence>
<keyword evidence="14" id="KW-1185">Reference proteome</keyword>
<evidence type="ECO:0000256" key="9">
    <source>
        <dbReference type="ARBA" id="ARBA00047280"/>
    </source>
</evidence>
<feature type="transmembrane region" description="Helical" evidence="11">
    <location>
        <begin position="135"/>
        <end position="155"/>
    </location>
</feature>
<evidence type="ECO:0000256" key="11">
    <source>
        <dbReference type="SAM" id="Phobius"/>
    </source>
</evidence>
<dbReference type="Proteomes" id="UP000017559">
    <property type="component" value="Unassembled WGS sequence"/>
</dbReference>
<gene>
    <name evidence="13" type="ORF">Moror_7546</name>
</gene>
<reference evidence="13 14" key="1">
    <citation type="journal article" date="2014" name="BMC Genomics">
        <title>Genome and secretome analysis of the hemibiotrophic fungal pathogen, Moniliophthora roreri, which causes frosty pod rot disease of cacao: mechanisms of the biotrophic and necrotrophic phases.</title>
        <authorList>
            <person name="Meinhardt L.W."/>
            <person name="Costa G.G.L."/>
            <person name="Thomazella D.P.T."/>
            <person name="Teixeira P.J.P.L."/>
            <person name="Carazzolle M.F."/>
            <person name="Schuster S.C."/>
            <person name="Carlson J.E."/>
            <person name="Guiltinan M.J."/>
            <person name="Mieczkowski P."/>
            <person name="Farmer A."/>
            <person name="Ramaraj T."/>
            <person name="Crozier J."/>
            <person name="Davis R.E."/>
            <person name="Shao J."/>
            <person name="Melnick R.L."/>
            <person name="Pereira G.A.G."/>
            <person name="Bailey B.A."/>
        </authorList>
    </citation>
    <scope>NUCLEOTIDE SEQUENCE [LARGE SCALE GENOMIC DNA]</scope>
    <source>
        <strain evidence="13 14">MCA 2997</strain>
    </source>
</reference>
<evidence type="ECO:0000256" key="4">
    <source>
        <dbReference type="ARBA" id="ARBA00022692"/>
    </source>
</evidence>
<keyword evidence="5" id="KW-0378">Hydrolase</keyword>
<name>V2WAU1_MONRO</name>
<evidence type="ECO:0000256" key="6">
    <source>
        <dbReference type="ARBA" id="ARBA00022824"/>
    </source>
</evidence>
<dbReference type="HOGENOM" id="CLU_049909_1_0_1"/>
<organism evidence="13 14">
    <name type="scientific">Moniliophthora roreri (strain MCA 2997)</name>
    <name type="common">Cocoa frosty pod rot fungus</name>
    <name type="synonym">Crinipellis roreri</name>
    <dbReference type="NCBI Taxonomy" id="1381753"/>
    <lineage>
        <taxon>Eukaryota</taxon>
        <taxon>Fungi</taxon>
        <taxon>Dikarya</taxon>
        <taxon>Basidiomycota</taxon>
        <taxon>Agaricomycotina</taxon>
        <taxon>Agaricomycetes</taxon>
        <taxon>Agaricomycetidae</taxon>
        <taxon>Agaricales</taxon>
        <taxon>Marasmiineae</taxon>
        <taxon>Marasmiaceae</taxon>
        <taxon>Moniliophthora</taxon>
    </lineage>
</organism>
<keyword evidence="4 11" id="KW-0812">Transmembrane</keyword>
<evidence type="ECO:0000256" key="8">
    <source>
        <dbReference type="ARBA" id="ARBA00023136"/>
    </source>
</evidence>
<evidence type="ECO:0000313" key="13">
    <source>
        <dbReference type="EMBL" id="ESK83928.1"/>
    </source>
</evidence>
<feature type="transmembrane region" description="Helical" evidence="11">
    <location>
        <begin position="244"/>
        <end position="263"/>
    </location>
</feature>
<feature type="transmembrane region" description="Helical" evidence="11">
    <location>
        <begin position="300"/>
        <end position="320"/>
    </location>
</feature>
<dbReference type="GO" id="GO:0071586">
    <property type="term" value="P:CAAX-box protein processing"/>
    <property type="evidence" value="ECO:0007669"/>
    <property type="project" value="InterPro"/>
</dbReference>
<dbReference type="OrthoDB" id="271604at2759"/>
<dbReference type="PANTHER" id="PTHR13046:SF0">
    <property type="entry name" value="CAAX PRENYL PROTEASE 2"/>
    <property type="match status" value="1"/>
</dbReference>
<evidence type="ECO:0000256" key="3">
    <source>
        <dbReference type="ARBA" id="ARBA00022670"/>
    </source>
</evidence>
<dbReference type="InterPro" id="IPR039731">
    <property type="entry name" value="Rce1"/>
</dbReference>
<dbReference type="EC" id="3.4.26.1" evidence="10"/>
<evidence type="ECO:0000256" key="5">
    <source>
        <dbReference type="ARBA" id="ARBA00022801"/>
    </source>
</evidence>
<sequence length="333" mass="37295">MPPVDPQHLSSAQAYLLGLIFPSIYVGSLYVSKNARLSFSSTSKNTTKGPRLRESNERWRDDPDVIRARLVAVSFATILCCLLVCVVVWRAVYGGEAQTFIHAGGYALTLMGMPSFEISSYLLPAGLWHAFAPHLLAPLLFLGPLYAQYLIWFHPRRTWSLKSRIWETYATWQGLRNYIVAPITEELVFRACVLSVYYLGKIPRLQMIWLGPLNFGLAHLHHAWDTYNRFGRTANALKRAVVSSLFQLAYTTLFGAFCTFIFLRTASLAPVINAHIFCNVMGIPDVAGDLNIGAQNRRKYVVIAAYVVGAVGFGFAMNGWTNASAKKSFLWKV</sequence>
<comment type="similarity">
    <text evidence="2">Belongs to the peptidase U48 family.</text>
</comment>
<comment type="caution">
    <text evidence="13">The sequence shown here is derived from an EMBL/GenBank/DDBJ whole genome shotgun (WGS) entry which is preliminary data.</text>
</comment>
<evidence type="ECO:0000256" key="1">
    <source>
        <dbReference type="ARBA" id="ARBA00004477"/>
    </source>
</evidence>
<feature type="domain" description="CAAX prenyl protease 2/Lysostaphin resistance protein A-like" evidence="12">
    <location>
        <begin position="170"/>
        <end position="281"/>
    </location>
</feature>
<dbReference type="Pfam" id="PF02517">
    <property type="entry name" value="Rce1-like"/>
    <property type="match status" value="1"/>
</dbReference>
<evidence type="ECO:0000259" key="12">
    <source>
        <dbReference type="Pfam" id="PF02517"/>
    </source>
</evidence>
<dbReference type="PANTHER" id="PTHR13046">
    <property type="entry name" value="PROTEASE U48 CAAX PRENYL PROTEASE RCE1"/>
    <property type="match status" value="1"/>
</dbReference>
<dbReference type="STRING" id="1381753.V2WAU1"/>
<proteinExistence type="inferred from homology"/>
<evidence type="ECO:0000256" key="7">
    <source>
        <dbReference type="ARBA" id="ARBA00022989"/>
    </source>
</evidence>
<feature type="transmembrane region" description="Helical" evidence="11">
    <location>
        <begin position="12"/>
        <end position="31"/>
    </location>
</feature>
<dbReference type="KEGG" id="mrr:Moror_7546"/>
<keyword evidence="3" id="KW-0645">Protease</keyword>